<dbReference type="AlphaFoldDB" id="A0A0V1G9G9"/>
<organism evidence="1 2">
    <name type="scientific">Trichinella zimbabwensis</name>
    <dbReference type="NCBI Taxonomy" id="268475"/>
    <lineage>
        <taxon>Eukaryota</taxon>
        <taxon>Metazoa</taxon>
        <taxon>Ecdysozoa</taxon>
        <taxon>Nematoda</taxon>
        <taxon>Enoplea</taxon>
        <taxon>Dorylaimia</taxon>
        <taxon>Trichinellida</taxon>
        <taxon>Trichinellidae</taxon>
        <taxon>Trichinella</taxon>
    </lineage>
</organism>
<reference evidence="1 2" key="1">
    <citation type="submission" date="2015-01" db="EMBL/GenBank/DDBJ databases">
        <title>Evolution of Trichinella species and genotypes.</title>
        <authorList>
            <person name="Korhonen P.K."/>
            <person name="Edoardo P."/>
            <person name="Giuseppe L.R."/>
            <person name="Gasser R.B."/>
        </authorList>
    </citation>
    <scope>NUCLEOTIDE SEQUENCE [LARGE SCALE GENOMIC DNA]</scope>
    <source>
        <strain evidence="1">ISS1029</strain>
    </source>
</reference>
<sequence length="42" mass="5014">MGLGDRDFNRYNRESRDIVITEIVITEFYCISRIYAQESILL</sequence>
<dbReference type="Proteomes" id="UP000055024">
    <property type="component" value="Unassembled WGS sequence"/>
</dbReference>
<accession>A0A0V1G9G9</accession>
<keyword evidence="2" id="KW-1185">Reference proteome</keyword>
<evidence type="ECO:0000313" key="2">
    <source>
        <dbReference type="Proteomes" id="UP000055024"/>
    </source>
</evidence>
<gene>
    <name evidence="1" type="ORF">T11_3948</name>
</gene>
<comment type="caution">
    <text evidence="1">The sequence shown here is derived from an EMBL/GenBank/DDBJ whole genome shotgun (WGS) entry which is preliminary data.</text>
</comment>
<name>A0A0V1G9G9_9BILA</name>
<protein>
    <submittedName>
        <fullName evidence="1">Uncharacterized protein</fullName>
    </submittedName>
</protein>
<dbReference type="EMBL" id="JYDP01004402">
    <property type="protein sequence ID" value="KRY94921.1"/>
    <property type="molecule type" value="Genomic_DNA"/>
</dbReference>
<proteinExistence type="predicted"/>
<evidence type="ECO:0000313" key="1">
    <source>
        <dbReference type="EMBL" id="KRY94921.1"/>
    </source>
</evidence>